<evidence type="ECO:0000313" key="5">
    <source>
        <dbReference type="Proteomes" id="UP000318571"/>
    </source>
</evidence>
<dbReference type="InterPro" id="IPR050951">
    <property type="entry name" value="Retrovirus_Pol_polyprotein"/>
</dbReference>
<reference evidence="4 5" key="1">
    <citation type="journal article" date="2018" name="Nat. Ecol. Evol.">
        <title>Genomic signatures of mitonuclear coevolution across populations of Tigriopus californicus.</title>
        <authorList>
            <person name="Barreto F.S."/>
            <person name="Watson E.T."/>
            <person name="Lima T.G."/>
            <person name="Willett C.S."/>
            <person name="Edmands S."/>
            <person name="Li W."/>
            <person name="Burton R.S."/>
        </authorList>
    </citation>
    <scope>NUCLEOTIDE SEQUENCE [LARGE SCALE GENOMIC DNA]</scope>
    <source>
        <strain evidence="4 5">San Diego</strain>
    </source>
</reference>
<evidence type="ECO:0000259" key="3">
    <source>
        <dbReference type="PROSITE" id="PS50158"/>
    </source>
</evidence>
<comment type="caution">
    <text evidence="4">The sequence shown here is derived from an EMBL/GenBank/DDBJ whole genome shotgun (WGS) entry which is preliminary data.</text>
</comment>
<gene>
    <name evidence="4" type="ORF">TCAL_12774</name>
</gene>
<dbReference type="PANTHER" id="PTHR37984">
    <property type="entry name" value="PROTEIN CBG26694"/>
    <property type="match status" value="1"/>
</dbReference>
<proteinExistence type="predicted"/>
<evidence type="ECO:0000313" key="4">
    <source>
        <dbReference type="EMBL" id="TRY81010.1"/>
    </source>
</evidence>
<dbReference type="PANTHER" id="PTHR37984:SF9">
    <property type="entry name" value="INTEGRASE CATALYTIC DOMAIN-CONTAINING PROTEIN"/>
    <property type="match status" value="1"/>
</dbReference>
<feature type="region of interest" description="Disordered" evidence="2">
    <location>
        <begin position="501"/>
        <end position="543"/>
    </location>
</feature>
<feature type="region of interest" description="Disordered" evidence="2">
    <location>
        <begin position="32"/>
        <end position="77"/>
    </location>
</feature>
<dbReference type="STRING" id="6832.A0A553PTJ2"/>
<evidence type="ECO:0000256" key="1">
    <source>
        <dbReference type="PROSITE-ProRule" id="PRU00047"/>
    </source>
</evidence>
<dbReference type="CDD" id="cd00303">
    <property type="entry name" value="retropepsin_like"/>
    <property type="match status" value="1"/>
</dbReference>
<evidence type="ECO:0000256" key="2">
    <source>
        <dbReference type="SAM" id="MobiDB-lite"/>
    </source>
</evidence>
<keyword evidence="1" id="KW-0862">Zinc</keyword>
<dbReference type="EMBL" id="VCGU01000001">
    <property type="protein sequence ID" value="TRY81010.1"/>
    <property type="molecule type" value="Genomic_DNA"/>
</dbReference>
<name>A0A553PTJ2_TIGCA</name>
<keyword evidence="1" id="KW-0863">Zinc-finger</keyword>
<dbReference type="GO" id="GO:0008270">
    <property type="term" value="F:zinc ion binding"/>
    <property type="evidence" value="ECO:0007669"/>
    <property type="project" value="UniProtKB-KW"/>
</dbReference>
<organism evidence="4 5">
    <name type="scientific">Tigriopus californicus</name>
    <name type="common">Marine copepod</name>
    <dbReference type="NCBI Taxonomy" id="6832"/>
    <lineage>
        <taxon>Eukaryota</taxon>
        <taxon>Metazoa</taxon>
        <taxon>Ecdysozoa</taxon>
        <taxon>Arthropoda</taxon>
        <taxon>Crustacea</taxon>
        <taxon>Multicrustacea</taxon>
        <taxon>Hexanauplia</taxon>
        <taxon>Copepoda</taxon>
        <taxon>Harpacticoida</taxon>
        <taxon>Harpacticidae</taxon>
        <taxon>Tigriopus</taxon>
    </lineage>
</organism>
<protein>
    <recommendedName>
        <fullName evidence="3">CCHC-type domain-containing protein</fullName>
    </recommendedName>
</protein>
<dbReference type="Proteomes" id="UP000318571">
    <property type="component" value="Chromosome 12"/>
</dbReference>
<accession>A0A553PTJ2</accession>
<dbReference type="AlphaFoldDB" id="A0A553PTJ2"/>
<dbReference type="PROSITE" id="PS50158">
    <property type="entry name" value="ZF_CCHC"/>
    <property type="match status" value="1"/>
</dbReference>
<dbReference type="InterPro" id="IPR001878">
    <property type="entry name" value="Znf_CCHC"/>
</dbReference>
<keyword evidence="1" id="KW-0479">Metal-binding</keyword>
<sequence length="543" mass="60035">AFTFLILSKVPAPSLTDTVSFLRAEETSKKDTSALKPRIVAATTKQLPKPKPTFRPSTHSKNTPGKPKSSHTSSCNGCGGKHSISREMECPAWKTVCHNCGTAGHFRSVCRQLPKKAAAIVASSTAALVEVSIFIGERVCGNIKLRPDTGADISLLMRRDVESLLLIPFIEPSLLKVQAVQGSQLAVDGSVNVTFRMGTMQFSEQVLVCPQIYCSYLSLQACRGLGLIAQNLPSPVVAGAEVSLPSWVMDIPKESTSSEQLQAFAARVMEENADIIASDGSLPAMSGDIVGEPMRINLRPDAVPFAIYTARPKGKEHAIPDAFSRSPVDDPTEDDIRLHEDSSALIIATARDCSDLLLTDIRVVASKDPDYQGWIVSLLSGTEPPMSMRKIWNQLSVVDGLIIIFRTALPTTDLPRVLNLTQLDDKREQIHQRQNLWYDSRAHPMRPLTKGEKVIIQNPITKLWNETGFITSVCKSGRSYNIQVDGRKTTRRRNRRYLRPLKAKNSSVPQRRESNLRNQVLDNIPIRQSNRKRKPPKRFSSAL</sequence>
<keyword evidence="5" id="KW-1185">Reference proteome</keyword>
<feature type="non-terminal residue" evidence="4">
    <location>
        <position position="1"/>
    </location>
</feature>
<dbReference type="GO" id="GO:0003676">
    <property type="term" value="F:nucleic acid binding"/>
    <property type="evidence" value="ECO:0007669"/>
    <property type="project" value="InterPro"/>
</dbReference>
<feature type="domain" description="CCHC-type" evidence="3">
    <location>
        <begin position="97"/>
        <end position="112"/>
    </location>
</feature>